<accession>A0A5S4ZWL2</accession>
<dbReference type="PANTHER" id="PTHR43202:SF1">
    <property type="entry name" value="NICOTINATE PHOSPHORIBOSYLTRANSFERASE"/>
    <property type="match status" value="1"/>
</dbReference>
<dbReference type="GO" id="GO:0009435">
    <property type="term" value="P:NAD+ biosynthetic process"/>
    <property type="evidence" value="ECO:0007669"/>
    <property type="project" value="InterPro"/>
</dbReference>
<dbReference type="Gene3D" id="3.90.1170.20">
    <property type="entry name" value="Quinolinate phosphoribosyl transferase, N-terminal domain"/>
    <property type="match status" value="1"/>
</dbReference>
<keyword evidence="1 5" id="KW-0808">Transferase</keyword>
<evidence type="ECO:0000313" key="6">
    <source>
        <dbReference type="Proteomes" id="UP000323166"/>
    </source>
</evidence>
<dbReference type="InterPro" id="IPR022412">
    <property type="entry name" value="Quinolinate_PRibosylTrfase_N"/>
</dbReference>
<dbReference type="Gene3D" id="3.20.20.70">
    <property type="entry name" value="Aldolase class I"/>
    <property type="match status" value="1"/>
</dbReference>
<dbReference type="GO" id="GO:0004514">
    <property type="term" value="F:nicotinate-nucleotide diphosphorylase (carboxylating) activity"/>
    <property type="evidence" value="ECO:0007669"/>
    <property type="project" value="UniProtKB-EC"/>
</dbReference>
<dbReference type="InterPro" id="IPR036068">
    <property type="entry name" value="Nicotinate_pribotase-like_C"/>
</dbReference>
<dbReference type="InterPro" id="IPR013785">
    <property type="entry name" value="Aldolase_TIM"/>
</dbReference>
<evidence type="ECO:0000259" key="4">
    <source>
        <dbReference type="Pfam" id="PF02749"/>
    </source>
</evidence>
<gene>
    <name evidence="5" type="ORF">LX24_00592</name>
</gene>
<keyword evidence="6" id="KW-1185">Reference proteome</keyword>
<dbReference type="InterPro" id="IPR035809">
    <property type="entry name" value="NAPRTase_arc-type"/>
</dbReference>
<dbReference type="InterPro" id="IPR037128">
    <property type="entry name" value="Quinolinate_PRibosylTase_N_sf"/>
</dbReference>
<comment type="caution">
    <text evidence="5">The sequence shown here is derived from an EMBL/GenBank/DDBJ whole genome shotgun (WGS) entry which is preliminary data.</text>
</comment>
<dbReference type="Proteomes" id="UP000323166">
    <property type="component" value="Unassembled WGS sequence"/>
</dbReference>
<name>A0A5S4ZWL2_9FIRM</name>
<keyword evidence="5" id="KW-0328">Glycosyltransferase</keyword>
<dbReference type="AlphaFoldDB" id="A0A5S4ZWL2"/>
<dbReference type="PANTHER" id="PTHR43202">
    <property type="entry name" value="NICOTINATE-NUCLEOTIDE PYROPHOSPHORYLASE"/>
    <property type="match status" value="1"/>
</dbReference>
<protein>
    <submittedName>
        <fullName evidence="5">Nicotinate phosphoribosyltransferase</fullName>
    </submittedName>
</protein>
<proteinExistence type="predicted"/>
<feature type="domain" description="Quinolinate phosphoribosyl transferase C-terminal" evidence="3">
    <location>
        <begin position="134"/>
        <end position="322"/>
    </location>
</feature>
<sequence length="350" mass="37795">MTKTMNERTLQNMDEVAAYKVPPARRLFSANHDEIIRGLTTDIYFIRTRQLLRHLGLDRTMVTAEVFASRPGILAGVEEVKNLLTGLPVEVWAVPEGSDIKEKEVVMRIVGAYDDFGIYETALLGMLASSSGWATAARKCREAAGDYPMISFGARHVHPAVAPVMERAAIIGGADGASCILGAKLAGQEPRGTVPHAVMLIVGDTVEVARAYREAMPPDAPVIMLVDTFKDEAEEALRLAEALGNDLQGIRLDTPSERGGVTPALVQEVKARLRQAGYPQVKIFVSGGITPERIIQLIAAGADSFGVGSYISRAPAIDMTMDIKEINGRPVAKRGRIPGLTGTTRMHRVL</sequence>
<dbReference type="CDD" id="cd01571">
    <property type="entry name" value="NAPRTase_B"/>
    <property type="match status" value="1"/>
</dbReference>
<reference evidence="5 6" key="1">
    <citation type="submission" date="2019-07" db="EMBL/GenBank/DDBJ databases">
        <title>Genomic Encyclopedia of Type Strains, Phase I: the one thousand microbial genomes (KMG-I) project.</title>
        <authorList>
            <person name="Kyrpides N."/>
        </authorList>
    </citation>
    <scope>NUCLEOTIDE SEQUENCE [LARGE SCALE GENOMIC DNA]</scope>
    <source>
        <strain evidence="5 6">DSM 6562</strain>
    </source>
</reference>
<evidence type="ECO:0000313" key="5">
    <source>
        <dbReference type="EMBL" id="TYO97397.1"/>
    </source>
</evidence>
<feature type="domain" description="Quinolinate phosphoribosyl transferase N-terminal" evidence="4">
    <location>
        <begin position="42"/>
        <end position="131"/>
    </location>
</feature>
<evidence type="ECO:0000259" key="3">
    <source>
        <dbReference type="Pfam" id="PF01729"/>
    </source>
</evidence>
<dbReference type="SUPFAM" id="SSF54675">
    <property type="entry name" value="Nicotinate/Quinolinate PRTase N-terminal domain-like"/>
    <property type="match status" value="1"/>
</dbReference>
<evidence type="ECO:0000256" key="2">
    <source>
        <dbReference type="ARBA" id="ARBA00047445"/>
    </source>
</evidence>
<dbReference type="InterPro" id="IPR002638">
    <property type="entry name" value="Quinolinate_PRibosylTrfase_C"/>
</dbReference>
<dbReference type="Pfam" id="PF02749">
    <property type="entry name" value="QRPTase_N"/>
    <property type="match status" value="1"/>
</dbReference>
<dbReference type="Pfam" id="PF01729">
    <property type="entry name" value="QRPTase_C"/>
    <property type="match status" value="1"/>
</dbReference>
<comment type="catalytic activity">
    <reaction evidence="2">
        <text>nicotinate beta-D-ribonucleotide + CO2 + diphosphate = quinolinate + 5-phospho-alpha-D-ribose 1-diphosphate + 2 H(+)</text>
        <dbReference type="Rhea" id="RHEA:12733"/>
        <dbReference type="ChEBI" id="CHEBI:15378"/>
        <dbReference type="ChEBI" id="CHEBI:16526"/>
        <dbReference type="ChEBI" id="CHEBI:29959"/>
        <dbReference type="ChEBI" id="CHEBI:33019"/>
        <dbReference type="ChEBI" id="CHEBI:57502"/>
        <dbReference type="ChEBI" id="CHEBI:58017"/>
        <dbReference type="EC" id="2.4.2.19"/>
    </reaction>
</comment>
<organism evidence="5 6">
    <name type="scientific">Desulfallas thermosapovorans DSM 6562</name>
    <dbReference type="NCBI Taxonomy" id="1121431"/>
    <lineage>
        <taxon>Bacteria</taxon>
        <taxon>Bacillati</taxon>
        <taxon>Bacillota</taxon>
        <taxon>Clostridia</taxon>
        <taxon>Eubacteriales</taxon>
        <taxon>Desulfallaceae</taxon>
        <taxon>Desulfallas</taxon>
    </lineage>
</organism>
<dbReference type="EMBL" id="VNHM01000002">
    <property type="protein sequence ID" value="TYO97397.1"/>
    <property type="molecule type" value="Genomic_DNA"/>
</dbReference>
<dbReference type="NCBIfam" id="NF006415">
    <property type="entry name" value="PRK08662.1"/>
    <property type="match status" value="1"/>
</dbReference>
<evidence type="ECO:0000256" key="1">
    <source>
        <dbReference type="ARBA" id="ARBA00022679"/>
    </source>
</evidence>
<dbReference type="SUPFAM" id="SSF51690">
    <property type="entry name" value="Nicotinate/Quinolinate PRTase C-terminal domain-like"/>
    <property type="match status" value="1"/>
</dbReference>
<dbReference type="InterPro" id="IPR053190">
    <property type="entry name" value="NAPRTase-like"/>
</dbReference>